<dbReference type="SUPFAM" id="SSF102114">
    <property type="entry name" value="Radical SAM enzymes"/>
    <property type="match status" value="1"/>
</dbReference>
<dbReference type="CDD" id="cd01335">
    <property type="entry name" value="Radical_SAM"/>
    <property type="match status" value="1"/>
</dbReference>
<gene>
    <name evidence="7" type="ORF">EA58_16730</name>
</gene>
<evidence type="ECO:0000313" key="8">
    <source>
        <dbReference type="Proteomes" id="UP000027192"/>
    </source>
</evidence>
<dbReference type="InterPro" id="IPR013785">
    <property type="entry name" value="Aldolase_TIM"/>
</dbReference>
<evidence type="ECO:0000313" key="7">
    <source>
        <dbReference type="EMBL" id="KDM90564.1"/>
    </source>
</evidence>
<evidence type="ECO:0000256" key="3">
    <source>
        <dbReference type="ARBA" id="ARBA00022723"/>
    </source>
</evidence>
<evidence type="ECO:0000256" key="2">
    <source>
        <dbReference type="ARBA" id="ARBA00022691"/>
    </source>
</evidence>
<proteinExistence type="predicted"/>
<dbReference type="STRING" id="1654360.EA58_16730"/>
<accession>A0A066RJQ7</accession>
<dbReference type="Proteomes" id="UP000027192">
    <property type="component" value="Unassembled WGS sequence"/>
</dbReference>
<dbReference type="AlphaFoldDB" id="A0A066RJQ7"/>
<dbReference type="Gene3D" id="3.20.20.70">
    <property type="entry name" value="Aldolase class I"/>
    <property type="match status" value="1"/>
</dbReference>
<dbReference type="InterPro" id="IPR051198">
    <property type="entry name" value="BchE-like"/>
</dbReference>
<dbReference type="Pfam" id="PF04055">
    <property type="entry name" value="Radical_SAM"/>
    <property type="match status" value="1"/>
</dbReference>
<reference evidence="7 8" key="1">
    <citation type="submission" date="2014-04" db="EMBL/GenBank/DDBJ databases">
        <title>Draft genome sequence of Photobacterium halotolerans S2753: a solonamide, ngercheumicin and holomycin producer.</title>
        <authorList>
            <person name="Machado H.R."/>
            <person name="Gram L."/>
        </authorList>
    </citation>
    <scope>NUCLEOTIDE SEQUENCE [LARGE SCALE GENOMIC DNA]</scope>
    <source>
        <strain evidence="7 8">S2753</strain>
    </source>
</reference>
<dbReference type="InterPro" id="IPR007197">
    <property type="entry name" value="rSAM"/>
</dbReference>
<dbReference type="GO" id="GO:0051536">
    <property type="term" value="F:iron-sulfur cluster binding"/>
    <property type="evidence" value="ECO:0007669"/>
    <property type="project" value="UniProtKB-KW"/>
</dbReference>
<keyword evidence="4" id="KW-0408">Iron</keyword>
<organism evidence="7 8">
    <name type="scientific">Photobacterium galatheae</name>
    <dbReference type="NCBI Taxonomy" id="1654360"/>
    <lineage>
        <taxon>Bacteria</taxon>
        <taxon>Pseudomonadati</taxon>
        <taxon>Pseudomonadota</taxon>
        <taxon>Gammaproteobacteria</taxon>
        <taxon>Vibrionales</taxon>
        <taxon>Vibrionaceae</taxon>
        <taxon>Photobacterium</taxon>
    </lineage>
</organism>
<keyword evidence="2" id="KW-0949">S-adenosyl-L-methionine</keyword>
<dbReference type="SFLD" id="SFLDG01082">
    <property type="entry name" value="B12-binding_domain_containing"/>
    <property type="match status" value="1"/>
</dbReference>
<keyword evidence="5" id="KW-0411">Iron-sulfur</keyword>
<dbReference type="GO" id="GO:0046872">
    <property type="term" value="F:metal ion binding"/>
    <property type="evidence" value="ECO:0007669"/>
    <property type="project" value="UniProtKB-KW"/>
</dbReference>
<comment type="cofactor">
    <cofactor evidence="1">
        <name>[4Fe-4S] cluster</name>
        <dbReference type="ChEBI" id="CHEBI:49883"/>
    </cofactor>
</comment>
<feature type="domain" description="Elp3/MiaA/NifB-like radical SAM core" evidence="6">
    <location>
        <begin position="157"/>
        <end position="377"/>
    </location>
</feature>
<dbReference type="SFLD" id="SFLDS00029">
    <property type="entry name" value="Radical_SAM"/>
    <property type="match status" value="1"/>
</dbReference>
<evidence type="ECO:0000256" key="1">
    <source>
        <dbReference type="ARBA" id="ARBA00001966"/>
    </source>
</evidence>
<dbReference type="EMBL" id="JMIB01000031">
    <property type="protein sequence ID" value="KDM90564.1"/>
    <property type="molecule type" value="Genomic_DNA"/>
</dbReference>
<dbReference type="SMART" id="SM00729">
    <property type="entry name" value="Elp3"/>
    <property type="match status" value="1"/>
</dbReference>
<dbReference type="InterPro" id="IPR006638">
    <property type="entry name" value="Elp3/MiaA/NifB-like_rSAM"/>
</dbReference>
<name>A0A066RJQ7_9GAMM</name>
<comment type="caution">
    <text evidence="7">The sequence shown here is derived from an EMBL/GenBank/DDBJ whole genome shotgun (WGS) entry which is preliminary data.</text>
</comment>
<dbReference type="InterPro" id="IPR058240">
    <property type="entry name" value="rSAM_sf"/>
</dbReference>
<keyword evidence="3" id="KW-0479">Metal-binding</keyword>
<sequence length="526" mass="61239">MADKYNCIATYEDPIISYLLGFLERNIKENISFNVVDFVLNPEHEESDYLSCDSDFYIVAIREKGAAPHYGMRLVQNILRKRKDSTVIVYGQVSTIDTKFSGIGSENVITVIHDEKSLVKILGLTFKTEKKYSYETCSISSPYYKSSIVNEDKKRLFVAAIETTRGCLFNCDFCFVNNSNVYEKKWMVRNNDQIVHDIDTYYNDGIRKFLFFDLEFLGPSKRHHREKIELLKTISKRFPDIKYMIYSRADTLIKFNQFDLLKDSGLYNVYLGAESFFEEDLIALKKDIKPLEISRCVTKLLDLNIGVFLSMIPFNRNSTTVSIRHNVDTIAKLLKHKFAASLRIQTFLVNAEHSWGNKGLEKYKFSDKTYTNWTMYMQAHTSPKFAFDNNLEPLIELFRTLAYENEKKSTELNLTYQKLKDEDKKKVEVWFANIDKFSVFCASYFLEQFEKGNLFLSEGSIRNNQIDLFKMVYSFNCKVLPMHLSECCTKSETISDVDCEPIQLGDHGFDIAIPPINEVIQRFKKL</sequence>
<dbReference type="PANTHER" id="PTHR43409">
    <property type="entry name" value="ANAEROBIC MAGNESIUM-PROTOPORPHYRIN IX MONOMETHYL ESTER CYCLASE-RELATED"/>
    <property type="match status" value="1"/>
</dbReference>
<dbReference type="RefSeq" id="WP_036754977.1">
    <property type="nucleotide sequence ID" value="NZ_JAGSGC010000002.1"/>
</dbReference>
<dbReference type="GO" id="GO:0003824">
    <property type="term" value="F:catalytic activity"/>
    <property type="evidence" value="ECO:0007669"/>
    <property type="project" value="InterPro"/>
</dbReference>
<protein>
    <recommendedName>
        <fullName evidence="6">Elp3/MiaA/NifB-like radical SAM core domain-containing protein</fullName>
    </recommendedName>
</protein>
<evidence type="ECO:0000256" key="5">
    <source>
        <dbReference type="ARBA" id="ARBA00023014"/>
    </source>
</evidence>
<evidence type="ECO:0000259" key="6">
    <source>
        <dbReference type="SMART" id="SM00729"/>
    </source>
</evidence>
<evidence type="ECO:0000256" key="4">
    <source>
        <dbReference type="ARBA" id="ARBA00023004"/>
    </source>
</evidence>
<keyword evidence="8" id="KW-1185">Reference proteome</keyword>